<reference evidence="3 4" key="1">
    <citation type="submission" date="2019-03" db="EMBL/GenBank/DDBJ databases">
        <title>WGS assembly of Setaria viridis.</title>
        <authorList>
            <person name="Huang P."/>
            <person name="Jenkins J."/>
            <person name="Grimwood J."/>
            <person name="Barry K."/>
            <person name="Healey A."/>
            <person name="Mamidi S."/>
            <person name="Sreedasyam A."/>
            <person name="Shu S."/>
            <person name="Feldman M."/>
            <person name="Wu J."/>
            <person name="Yu Y."/>
            <person name="Chen C."/>
            <person name="Johnson J."/>
            <person name="Rokhsar D."/>
            <person name="Baxter I."/>
            <person name="Schmutz J."/>
            <person name="Brutnell T."/>
            <person name="Kellogg E."/>
        </authorList>
    </citation>
    <scope>NUCLEOTIDE SEQUENCE [LARGE SCALE GENOMIC DNA]</scope>
    <source>
        <strain evidence="4">cv. A10</strain>
    </source>
</reference>
<evidence type="ECO:0000313" key="4">
    <source>
        <dbReference type="Proteomes" id="UP000298652"/>
    </source>
</evidence>
<dbReference type="Gramene" id="TKV92097">
    <property type="protein sequence ID" value="TKV92097"/>
    <property type="gene ID" value="SEVIR_9G141300v2"/>
</dbReference>
<dbReference type="EMBL" id="CM016560">
    <property type="protein sequence ID" value="TKV92098.1"/>
    <property type="molecule type" value="Genomic_DNA"/>
</dbReference>
<evidence type="ECO:0000256" key="1">
    <source>
        <dbReference type="ARBA" id="ARBA00005531"/>
    </source>
</evidence>
<dbReference type="SUPFAM" id="SSF53901">
    <property type="entry name" value="Thiolase-like"/>
    <property type="match status" value="1"/>
</dbReference>
<dbReference type="PANTHER" id="PTHR11877:SF29">
    <property type="entry name" value="TYPE III POLYKETIDE SYNTHASE B"/>
    <property type="match status" value="1"/>
</dbReference>
<dbReference type="GO" id="GO:0016747">
    <property type="term" value="F:acyltransferase activity, transferring groups other than amino-acyl groups"/>
    <property type="evidence" value="ECO:0007669"/>
    <property type="project" value="InterPro"/>
</dbReference>
<feature type="domain" description="Chalcone/stilbene synthase C-terminal" evidence="2">
    <location>
        <begin position="1"/>
        <end position="41"/>
    </location>
</feature>
<dbReference type="Gene3D" id="3.40.47.10">
    <property type="match status" value="1"/>
</dbReference>
<gene>
    <name evidence="3" type="ORF">SEVIR_9G141300v2</name>
</gene>
<dbReference type="GO" id="GO:0030639">
    <property type="term" value="P:polyketide biosynthetic process"/>
    <property type="evidence" value="ECO:0007669"/>
    <property type="project" value="TreeGrafter"/>
</dbReference>
<evidence type="ECO:0000313" key="3">
    <source>
        <dbReference type="EMBL" id="TKV92097.1"/>
    </source>
</evidence>
<dbReference type="Gramene" id="TKV92098">
    <property type="protein sequence ID" value="TKV92098"/>
    <property type="gene ID" value="SEVIR_9G141300v2"/>
</dbReference>
<dbReference type="Proteomes" id="UP000298652">
    <property type="component" value="Chromosome 9"/>
</dbReference>
<dbReference type="InterPro" id="IPR011141">
    <property type="entry name" value="Polyketide_synthase_type-III"/>
</dbReference>
<organism evidence="3 4">
    <name type="scientific">Setaria viridis</name>
    <name type="common">Green bristlegrass</name>
    <name type="synonym">Setaria italica subsp. viridis</name>
    <dbReference type="NCBI Taxonomy" id="4556"/>
    <lineage>
        <taxon>Eukaryota</taxon>
        <taxon>Viridiplantae</taxon>
        <taxon>Streptophyta</taxon>
        <taxon>Embryophyta</taxon>
        <taxon>Tracheophyta</taxon>
        <taxon>Spermatophyta</taxon>
        <taxon>Magnoliopsida</taxon>
        <taxon>Liliopsida</taxon>
        <taxon>Poales</taxon>
        <taxon>Poaceae</taxon>
        <taxon>PACMAD clade</taxon>
        <taxon>Panicoideae</taxon>
        <taxon>Panicodae</taxon>
        <taxon>Paniceae</taxon>
        <taxon>Cenchrinae</taxon>
        <taxon>Setaria</taxon>
    </lineage>
</organism>
<keyword evidence="4" id="KW-1185">Reference proteome</keyword>
<proteinExistence type="inferred from homology"/>
<dbReference type="InterPro" id="IPR016039">
    <property type="entry name" value="Thiolase-like"/>
</dbReference>
<dbReference type="InterPro" id="IPR012328">
    <property type="entry name" value="Chalcone/stilbene_synt_C"/>
</dbReference>
<protein>
    <recommendedName>
        <fullName evidence="2">Chalcone/stilbene synthase C-terminal domain-containing protein</fullName>
    </recommendedName>
</protein>
<accession>A0A4U6ST93</accession>
<dbReference type="AlphaFoldDB" id="A0A4U6ST93"/>
<comment type="similarity">
    <text evidence="1">Belongs to the thiolase-like superfamily. Chalcone/stilbene synthases family.</text>
</comment>
<dbReference type="EMBL" id="CM016560">
    <property type="protein sequence ID" value="TKV92097.1"/>
    <property type="molecule type" value="Genomic_DNA"/>
</dbReference>
<dbReference type="Pfam" id="PF02797">
    <property type="entry name" value="Chal_sti_synt_C"/>
    <property type="match status" value="1"/>
</dbReference>
<sequence>MSGPSVIFVLDELRRQQEEDEMGVMVGLGPGLTVETMVLRATVARRRFSTGPTVPVVVTKAKIVFPYLHIN</sequence>
<name>A0A4U6ST93_SETVI</name>
<dbReference type="PANTHER" id="PTHR11877">
    <property type="entry name" value="HYDROXYMETHYLGLUTARYL-COA SYNTHASE"/>
    <property type="match status" value="1"/>
</dbReference>
<evidence type="ECO:0000259" key="2">
    <source>
        <dbReference type="Pfam" id="PF02797"/>
    </source>
</evidence>